<comment type="caution">
    <text evidence="2">The sequence shown here is derived from an EMBL/GenBank/DDBJ whole genome shotgun (WGS) entry which is preliminary data.</text>
</comment>
<dbReference type="EMBL" id="JAHRIO010010636">
    <property type="protein sequence ID" value="MEQ2161562.1"/>
    <property type="molecule type" value="Genomic_DNA"/>
</dbReference>
<keyword evidence="3" id="KW-1185">Reference proteome</keyword>
<gene>
    <name evidence="2" type="ORF">GOODEAATRI_010762</name>
</gene>
<feature type="transmembrane region" description="Helical" evidence="1">
    <location>
        <begin position="41"/>
        <end position="59"/>
    </location>
</feature>
<keyword evidence="1" id="KW-0472">Membrane</keyword>
<proteinExistence type="predicted"/>
<reference evidence="2 3" key="1">
    <citation type="submission" date="2021-06" db="EMBL/GenBank/DDBJ databases">
        <authorList>
            <person name="Palmer J.M."/>
        </authorList>
    </citation>
    <scope>NUCLEOTIDE SEQUENCE [LARGE SCALE GENOMIC DNA]</scope>
    <source>
        <strain evidence="2 3">GA_2019</strain>
        <tissue evidence="2">Muscle</tissue>
    </source>
</reference>
<keyword evidence="1" id="KW-1133">Transmembrane helix</keyword>
<dbReference type="Proteomes" id="UP001476798">
    <property type="component" value="Unassembled WGS sequence"/>
</dbReference>
<keyword evidence="1" id="KW-0812">Transmembrane</keyword>
<organism evidence="2 3">
    <name type="scientific">Goodea atripinnis</name>
    <dbReference type="NCBI Taxonomy" id="208336"/>
    <lineage>
        <taxon>Eukaryota</taxon>
        <taxon>Metazoa</taxon>
        <taxon>Chordata</taxon>
        <taxon>Craniata</taxon>
        <taxon>Vertebrata</taxon>
        <taxon>Euteleostomi</taxon>
        <taxon>Actinopterygii</taxon>
        <taxon>Neopterygii</taxon>
        <taxon>Teleostei</taxon>
        <taxon>Neoteleostei</taxon>
        <taxon>Acanthomorphata</taxon>
        <taxon>Ovalentaria</taxon>
        <taxon>Atherinomorphae</taxon>
        <taxon>Cyprinodontiformes</taxon>
        <taxon>Goodeidae</taxon>
        <taxon>Goodea</taxon>
    </lineage>
</organism>
<protein>
    <submittedName>
        <fullName evidence="2">Uncharacterized protein</fullName>
    </submittedName>
</protein>
<name>A0ABV0MU27_9TELE</name>
<evidence type="ECO:0000313" key="2">
    <source>
        <dbReference type="EMBL" id="MEQ2161562.1"/>
    </source>
</evidence>
<sequence>MQERVLAALAVPLYISCLPSLHPFRTVVVQLRQHARLASSFLASAGVCPLLLFSARAVLPLAQVLGRHLNMVIDLWVSIPERCGRDPAGTFVSQSAAQLDRPGILVAPSPGLLGAVGVEDYATGPAV</sequence>
<evidence type="ECO:0000313" key="3">
    <source>
        <dbReference type="Proteomes" id="UP001476798"/>
    </source>
</evidence>
<evidence type="ECO:0000256" key="1">
    <source>
        <dbReference type="SAM" id="Phobius"/>
    </source>
</evidence>
<accession>A0ABV0MU27</accession>